<keyword evidence="3" id="KW-1185">Reference proteome</keyword>
<feature type="transmembrane region" description="Helical" evidence="1">
    <location>
        <begin position="22"/>
        <end position="43"/>
    </location>
</feature>
<proteinExistence type="predicted"/>
<sequence>MQLYKKGTKYSGLNFRIYMGEVYVVSVTGEYLLPILALCRYYLAKRRRQAYWKSMQRDGSRRSSPL</sequence>
<accession>A0A8X6KNC0</accession>
<dbReference type="EMBL" id="BMAO01012161">
    <property type="protein sequence ID" value="GFQ79399.1"/>
    <property type="molecule type" value="Genomic_DNA"/>
</dbReference>
<protein>
    <submittedName>
        <fullName evidence="2">Uncharacterized protein</fullName>
    </submittedName>
</protein>
<dbReference type="Proteomes" id="UP000887116">
    <property type="component" value="Unassembled WGS sequence"/>
</dbReference>
<evidence type="ECO:0000313" key="2">
    <source>
        <dbReference type="EMBL" id="GFQ79399.1"/>
    </source>
</evidence>
<evidence type="ECO:0000313" key="3">
    <source>
        <dbReference type="Proteomes" id="UP000887116"/>
    </source>
</evidence>
<name>A0A8X6KNC0_TRICU</name>
<keyword evidence="1" id="KW-1133">Transmembrane helix</keyword>
<comment type="caution">
    <text evidence="2">The sequence shown here is derived from an EMBL/GenBank/DDBJ whole genome shotgun (WGS) entry which is preliminary data.</text>
</comment>
<keyword evidence="1" id="KW-0812">Transmembrane</keyword>
<reference evidence="2" key="1">
    <citation type="submission" date="2020-07" db="EMBL/GenBank/DDBJ databases">
        <title>Multicomponent nature underlies the extraordinary mechanical properties of spider dragline silk.</title>
        <authorList>
            <person name="Kono N."/>
            <person name="Nakamura H."/>
            <person name="Mori M."/>
            <person name="Yoshida Y."/>
            <person name="Ohtoshi R."/>
            <person name="Malay A.D."/>
            <person name="Moran D.A.P."/>
            <person name="Tomita M."/>
            <person name="Numata K."/>
            <person name="Arakawa K."/>
        </authorList>
    </citation>
    <scope>NUCLEOTIDE SEQUENCE</scope>
</reference>
<organism evidence="2 3">
    <name type="scientific">Trichonephila clavata</name>
    <name type="common">Joro spider</name>
    <name type="synonym">Nephila clavata</name>
    <dbReference type="NCBI Taxonomy" id="2740835"/>
    <lineage>
        <taxon>Eukaryota</taxon>
        <taxon>Metazoa</taxon>
        <taxon>Ecdysozoa</taxon>
        <taxon>Arthropoda</taxon>
        <taxon>Chelicerata</taxon>
        <taxon>Arachnida</taxon>
        <taxon>Araneae</taxon>
        <taxon>Araneomorphae</taxon>
        <taxon>Entelegynae</taxon>
        <taxon>Araneoidea</taxon>
        <taxon>Nephilidae</taxon>
        <taxon>Trichonephila</taxon>
    </lineage>
</organism>
<gene>
    <name evidence="2" type="ORF">TNCT_281991</name>
</gene>
<keyword evidence="1" id="KW-0472">Membrane</keyword>
<evidence type="ECO:0000256" key="1">
    <source>
        <dbReference type="SAM" id="Phobius"/>
    </source>
</evidence>
<dbReference type="AlphaFoldDB" id="A0A8X6KNC0"/>